<keyword evidence="2" id="KW-1185">Reference proteome</keyword>
<organism evidence="1 2">
    <name type="scientific">Naganishia onofrii</name>
    <dbReference type="NCBI Taxonomy" id="1851511"/>
    <lineage>
        <taxon>Eukaryota</taxon>
        <taxon>Fungi</taxon>
        <taxon>Dikarya</taxon>
        <taxon>Basidiomycota</taxon>
        <taxon>Agaricomycotina</taxon>
        <taxon>Tremellomycetes</taxon>
        <taxon>Filobasidiales</taxon>
        <taxon>Filobasidiaceae</taxon>
        <taxon>Naganishia</taxon>
    </lineage>
</organism>
<gene>
    <name evidence="1" type="ORF">QFC24_006672</name>
</gene>
<protein>
    <submittedName>
        <fullName evidence="1">Uncharacterized protein</fullName>
    </submittedName>
</protein>
<name>A0ACC2WZI4_9TREE</name>
<comment type="caution">
    <text evidence="1">The sequence shown here is derived from an EMBL/GenBank/DDBJ whole genome shotgun (WGS) entry which is preliminary data.</text>
</comment>
<accession>A0ACC2WZI4</accession>
<dbReference type="Proteomes" id="UP001234202">
    <property type="component" value="Unassembled WGS sequence"/>
</dbReference>
<evidence type="ECO:0000313" key="1">
    <source>
        <dbReference type="EMBL" id="KAJ9116781.1"/>
    </source>
</evidence>
<dbReference type="EMBL" id="JASBWV010000035">
    <property type="protein sequence ID" value="KAJ9116781.1"/>
    <property type="molecule type" value="Genomic_DNA"/>
</dbReference>
<sequence length="345" mass="36055">MGFLSSTKKSTDEPISLSSPPSTGTKKSLNDPAYKGDVRAYEADASELEAAVAGTMAAGADADAVFGEISEDGPNYRAVGWKSTAVLLFKTQIGLGVLSVPSVLGVLGIVPGIIILVLLGVMTTWSGWMVGRFKIRHPDVYSVADVGYMIGGRFGREFIAIAYWLYMTCVVGSGLLSSIALNAISTHGTCTAVFVAVSAVAVFLLASIQTLEKLSFVGWVGSASIVASLLIVTIAVAISDRPAAAPQTGPYDIDIIIFGKPSFASAMGAIGQLLFAWAGTPAMFGLIAEMRRPQDFTKALLACQAVMVSLYLAVAIVVYYYCGQYVASPALGSAGPMIKKIAYGM</sequence>
<proteinExistence type="predicted"/>
<evidence type="ECO:0000313" key="2">
    <source>
        <dbReference type="Proteomes" id="UP001234202"/>
    </source>
</evidence>
<reference evidence="1" key="1">
    <citation type="submission" date="2023-04" db="EMBL/GenBank/DDBJ databases">
        <title>Draft Genome sequencing of Naganishia species isolated from polar environments using Oxford Nanopore Technology.</title>
        <authorList>
            <person name="Leo P."/>
            <person name="Venkateswaran K."/>
        </authorList>
    </citation>
    <scope>NUCLEOTIDE SEQUENCE</scope>
    <source>
        <strain evidence="1">DBVPG 5303</strain>
    </source>
</reference>